<dbReference type="Pfam" id="PF02784">
    <property type="entry name" value="Orn_Arg_deC_N"/>
    <property type="match status" value="1"/>
</dbReference>
<accession>A0A7R9ATN5</accession>
<evidence type="ECO:0000256" key="4">
    <source>
        <dbReference type="ARBA" id="ARBA00023115"/>
    </source>
</evidence>
<comment type="cofactor">
    <cofactor evidence="1 7">
        <name>pyridoxal 5'-phosphate</name>
        <dbReference type="ChEBI" id="CHEBI:597326"/>
    </cofactor>
</comment>
<dbReference type="SUPFAM" id="SSF50621">
    <property type="entry name" value="Alanine racemase C-terminal domain-like"/>
    <property type="match status" value="1"/>
</dbReference>
<evidence type="ECO:0000256" key="7">
    <source>
        <dbReference type="PIRSR" id="PIRSR600183-50"/>
    </source>
</evidence>
<evidence type="ECO:0000256" key="5">
    <source>
        <dbReference type="ARBA" id="ARBA00023239"/>
    </source>
</evidence>
<gene>
    <name evidence="9" type="ORF">TSIB3V08_LOCUS3558</name>
</gene>
<dbReference type="InterPro" id="IPR029066">
    <property type="entry name" value="PLP-binding_barrel"/>
</dbReference>
<dbReference type="CDD" id="cd00622">
    <property type="entry name" value="PLPDE_III_ODC"/>
    <property type="match status" value="1"/>
</dbReference>
<evidence type="ECO:0000259" key="8">
    <source>
        <dbReference type="Pfam" id="PF02784"/>
    </source>
</evidence>
<dbReference type="GO" id="GO:0004586">
    <property type="term" value="F:ornithine decarboxylase activity"/>
    <property type="evidence" value="ECO:0007669"/>
    <property type="project" value="TreeGrafter"/>
</dbReference>
<proteinExistence type="inferred from homology"/>
<dbReference type="PRINTS" id="PR01182">
    <property type="entry name" value="ORNDCRBXLASE"/>
</dbReference>
<dbReference type="InterPro" id="IPR022644">
    <property type="entry name" value="De-COase2_N"/>
</dbReference>
<comment type="similarity">
    <text evidence="2">Belongs to the Orn/Lys/Arg decarboxylase class-II family.</text>
</comment>
<comment type="function">
    <text evidence="6">Catalyzes the first and rate-limiting step of polyamine biosynthesis that converts ornithine into putrescine, which is the precursor for the polyamines, spermidine and spermine. Polyamines are essential for cell proliferation and are implicated in cellular processes, ranging from DNA replication to apoptosis.</text>
</comment>
<keyword evidence="5" id="KW-0456">Lyase</keyword>
<dbReference type="EMBL" id="OC001188">
    <property type="protein sequence ID" value="CAD7259352.1"/>
    <property type="molecule type" value="Genomic_DNA"/>
</dbReference>
<dbReference type="InterPro" id="IPR000183">
    <property type="entry name" value="Orn/DAP/Arg_de-COase"/>
</dbReference>
<evidence type="ECO:0000256" key="2">
    <source>
        <dbReference type="ARBA" id="ARBA00008872"/>
    </source>
</evidence>
<dbReference type="FunFam" id="3.20.20.10:FF:000005">
    <property type="entry name" value="Ornithine decarboxylase"/>
    <property type="match status" value="1"/>
</dbReference>
<feature type="active site" description="Proton donor" evidence="7">
    <location>
        <position position="387"/>
    </location>
</feature>
<dbReference type="PRINTS" id="PR01179">
    <property type="entry name" value="ODADCRBXLASE"/>
</dbReference>
<dbReference type="InterPro" id="IPR002433">
    <property type="entry name" value="Orn_de-COase"/>
</dbReference>
<dbReference type="AlphaFoldDB" id="A0A7R9ATN5"/>
<reference evidence="9" key="1">
    <citation type="submission" date="2020-11" db="EMBL/GenBank/DDBJ databases">
        <authorList>
            <person name="Tran Van P."/>
        </authorList>
    </citation>
    <scope>NUCLEOTIDE SEQUENCE</scope>
</reference>
<keyword evidence="4" id="KW-0620">Polyamine biosynthesis</keyword>
<dbReference type="PANTHER" id="PTHR11482:SF6">
    <property type="entry name" value="ORNITHINE DECARBOXYLASE 1-RELATED"/>
    <property type="match status" value="1"/>
</dbReference>
<protein>
    <recommendedName>
        <fullName evidence="8">Orn/DAP/Arg decarboxylase 2 N-terminal domain-containing protein</fullName>
    </recommendedName>
</protein>
<evidence type="ECO:0000256" key="1">
    <source>
        <dbReference type="ARBA" id="ARBA00001933"/>
    </source>
</evidence>
<feature type="domain" description="Orn/DAP/Arg decarboxylase 2 N-terminal" evidence="8">
    <location>
        <begin position="108"/>
        <end position="320"/>
    </location>
</feature>
<dbReference type="InterPro" id="IPR009006">
    <property type="entry name" value="Ala_racemase/Decarboxylase_C"/>
</dbReference>
<evidence type="ECO:0000256" key="3">
    <source>
        <dbReference type="ARBA" id="ARBA00022898"/>
    </source>
</evidence>
<sequence length="639" mass="70187">MDWTAGDWEGCNISGRLVQSPAAGFCLYKSNWRLSLNGEPPWTADSICHCLPTCLVASAIYDFCDPSVLVGAEGYFGWLGSHAMPPFTLPATIPQNSFRLALDRAKSPVKCNDNAIVLEVLATLGTNFDCASKGEIHKVLDLGIDQSRILFANPAKPASHIRYAATVGVDLMTFDNESELHKVKSLYPNARLVIRVRCDADVAQCPLGLKFGCDILTEAPRLIRAARFLGLEVVGISFHVGSGCDDPPVFRRGIAAARKLFDYATTLGYNFDLLDLGGGYPGNTGTSIDKIADVINLALEEFFPDPSVKVIAEPGRFFVASAFALATNIHSKREVRNSDEKDGSITHVMYYINDGVYGAFNCCLYDHYYPLAIPLKLTPSSVWGPTCDSMDQVVENINLPTMNIGDWFMFKDMGAYTMVAATTFNGFPSSKVHAIINEHYWQLLKDHFPLDEDRLVMGNMKFILGLDANGEGQDGVENWGIPVSQTSAMRRQEITMNKSSLPHLKQDNILEHCSPPPSAFLYEFVKLANALVVLSPTAEDGEIEVRISNEGGRTEHTLGDVNGGFKKSRRHFVAIAPSDFQTISSITRCVESSSSFYHQRAGLPQGTSETCLCGLACSATHPNLWRPRDESERLNNGHM</sequence>
<dbReference type="GO" id="GO:0033387">
    <property type="term" value="P:putrescine biosynthetic process from arginine, via ornithine"/>
    <property type="evidence" value="ECO:0007669"/>
    <property type="project" value="TreeGrafter"/>
</dbReference>
<evidence type="ECO:0000256" key="6">
    <source>
        <dbReference type="ARBA" id="ARBA00037173"/>
    </source>
</evidence>
<dbReference type="Gene3D" id="2.40.37.10">
    <property type="entry name" value="Lyase, Ornithine Decarboxylase, Chain A, domain 1"/>
    <property type="match status" value="1"/>
</dbReference>
<organism evidence="9">
    <name type="scientific">Timema shepardi</name>
    <name type="common">Walking stick</name>
    <dbReference type="NCBI Taxonomy" id="629360"/>
    <lineage>
        <taxon>Eukaryota</taxon>
        <taxon>Metazoa</taxon>
        <taxon>Ecdysozoa</taxon>
        <taxon>Arthropoda</taxon>
        <taxon>Hexapoda</taxon>
        <taxon>Insecta</taxon>
        <taxon>Pterygota</taxon>
        <taxon>Neoptera</taxon>
        <taxon>Polyneoptera</taxon>
        <taxon>Phasmatodea</taxon>
        <taxon>Timematodea</taxon>
        <taxon>Timematoidea</taxon>
        <taxon>Timematidae</taxon>
        <taxon>Timema</taxon>
    </lineage>
</organism>
<feature type="modified residue" description="N6-(pyridoxal phosphate)lysine" evidence="7">
    <location>
        <position position="110"/>
    </location>
</feature>
<evidence type="ECO:0000313" key="9">
    <source>
        <dbReference type="EMBL" id="CAD7259352.1"/>
    </source>
</evidence>
<name>A0A7R9ATN5_TIMSH</name>
<dbReference type="PANTHER" id="PTHR11482">
    <property type="entry name" value="ARGININE/DIAMINOPIMELATE/ORNITHINE DECARBOXYLASE"/>
    <property type="match status" value="1"/>
</dbReference>
<keyword evidence="3 7" id="KW-0663">Pyridoxal phosphate</keyword>
<dbReference type="GO" id="GO:0005737">
    <property type="term" value="C:cytoplasm"/>
    <property type="evidence" value="ECO:0007669"/>
    <property type="project" value="TreeGrafter"/>
</dbReference>
<dbReference type="SUPFAM" id="SSF51419">
    <property type="entry name" value="PLP-binding barrel"/>
    <property type="match status" value="1"/>
</dbReference>
<dbReference type="Gene3D" id="3.20.20.10">
    <property type="entry name" value="Alanine racemase"/>
    <property type="match status" value="1"/>
</dbReference>